<evidence type="ECO:0000313" key="2">
    <source>
        <dbReference type="EMBL" id="KAJ3566255.1"/>
    </source>
</evidence>
<organism evidence="2 3">
    <name type="scientific">Xylaria arbuscula</name>
    <dbReference type="NCBI Taxonomy" id="114810"/>
    <lineage>
        <taxon>Eukaryota</taxon>
        <taxon>Fungi</taxon>
        <taxon>Dikarya</taxon>
        <taxon>Ascomycota</taxon>
        <taxon>Pezizomycotina</taxon>
        <taxon>Sordariomycetes</taxon>
        <taxon>Xylariomycetidae</taxon>
        <taxon>Xylariales</taxon>
        <taxon>Xylariaceae</taxon>
        <taxon>Xylaria</taxon>
    </lineage>
</organism>
<accession>A0A9W8NAF6</accession>
<feature type="compositionally biased region" description="Pro residues" evidence="1">
    <location>
        <begin position="79"/>
        <end position="100"/>
    </location>
</feature>
<reference evidence="2" key="1">
    <citation type="submission" date="2022-07" db="EMBL/GenBank/DDBJ databases">
        <title>Genome Sequence of Xylaria arbuscula.</title>
        <authorList>
            <person name="Buettner E."/>
        </authorList>
    </citation>
    <scope>NUCLEOTIDE SEQUENCE</scope>
    <source>
        <strain evidence="2">VT107</strain>
    </source>
</reference>
<comment type="caution">
    <text evidence="2">The sequence shown here is derived from an EMBL/GenBank/DDBJ whole genome shotgun (WGS) entry which is preliminary data.</text>
</comment>
<feature type="region of interest" description="Disordered" evidence="1">
    <location>
        <begin position="1"/>
        <end position="135"/>
    </location>
</feature>
<gene>
    <name evidence="2" type="ORF">NPX13_g7206</name>
</gene>
<feature type="compositionally biased region" description="Low complexity" evidence="1">
    <location>
        <begin position="43"/>
        <end position="78"/>
    </location>
</feature>
<dbReference type="Proteomes" id="UP001148614">
    <property type="component" value="Unassembled WGS sequence"/>
</dbReference>
<dbReference type="EMBL" id="JANPWZ010001379">
    <property type="protein sequence ID" value="KAJ3566255.1"/>
    <property type="molecule type" value="Genomic_DNA"/>
</dbReference>
<keyword evidence="3" id="KW-1185">Reference proteome</keyword>
<evidence type="ECO:0000256" key="1">
    <source>
        <dbReference type="SAM" id="MobiDB-lite"/>
    </source>
</evidence>
<dbReference type="AlphaFoldDB" id="A0A9W8NAF6"/>
<protein>
    <submittedName>
        <fullName evidence="2">Uncharacterized protein</fullName>
    </submittedName>
</protein>
<proteinExistence type="predicted"/>
<name>A0A9W8NAF6_9PEZI</name>
<sequence>MSFLNQLKDKAEALNRKHGNILPIGQNRPPQQGYGYGAPPQPHHQQQFYPGQQPYQPQPQSQSQGQWQGQQPPQTHWQSPPPPPPPPPGQSWQQPPPPQPNYNTRPGGPPPIPSHSKPPASPSVESGGPRVYWRPTFSSGIHVSHEFEHKQGHGDPWGWGNNELENYTNLAAASSGP</sequence>
<evidence type="ECO:0000313" key="3">
    <source>
        <dbReference type="Proteomes" id="UP001148614"/>
    </source>
</evidence>